<dbReference type="AlphaFoldDB" id="A0A0A9AYG3"/>
<evidence type="ECO:0000313" key="1">
    <source>
        <dbReference type="EMBL" id="JAD56126.1"/>
    </source>
</evidence>
<name>A0A0A9AYG3_ARUDO</name>
<dbReference type="EMBL" id="GBRH01241769">
    <property type="protein sequence ID" value="JAD56126.1"/>
    <property type="molecule type" value="Transcribed_RNA"/>
</dbReference>
<reference evidence="1" key="2">
    <citation type="journal article" date="2015" name="Data Brief">
        <title>Shoot transcriptome of the giant reed, Arundo donax.</title>
        <authorList>
            <person name="Barrero R.A."/>
            <person name="Guerrero F.D."/>
            <person name="Moolhuijzen P."/>
            <person name="Goolsby J.A."/>
            <person name="Tidwell J."/>
            <person name="Bellgard S.E."/>
            <person name="Bellgard M.I."/>
        </authorList>
    </citation>
    <scope>NUCLEOTIDE SEQUENCE</scope>
    <source>
        <tissue evidence="1">Shoot tissue taken approximately 20 cm above the soil surface</tissue>
    </source>
</reference>
<accession>A0A0A9AYG3</accession>
<organism evidence="1">
    <name type="scientific">Arundo donax</name>
    <name type="common">Giant reed</name>
    <name type="synonym">Donax arundinaceus</name>
    <dbReference type="NCBI Taxonomy" id="35708"/>
    <lineage>
        <taxon>Eukaryota</taxon>
        <taxon>Viridiplantae</taxon>
        <taxon>Streptophyta</taxon>
        <taxon>Embryophyta</taxon>
        <taxon>Tracheophyta</taxon>
        <taxon>Spermatophyta</taxon>
        <taxon>Magnoliopsida</taxon>
        <taxon>Liliopsida</taxon>
        <taxon>Poales</taxon>
        <taxon>Poaceae</taxon>
        <taxon>PACMAD clade</taxon>
        <taxon>Arundinoideae</taxon>
        <taxon>Arundineae</taxon>
        <taxon>Arundo</taxon>
    </lineage>
</organism>
<proteinExistence type="predicted"/>
<reference evidence="1" key="1">
    <citation type="submission" date="2014-09" db="EMBL/GenBank/DDBJ databases">
        <authorList>
            <person name="Magalhaes I.L.F."/>
            <person name="Oliveira U."/>
            <person name="Santos F.R."/>
            <person name="Vidigal T.H.D.A."/>
            <person name="Brescovit A.D."/>
            <person name="Santos A.J."/>
        </authorList>
    </citation>
    <scope>NUCLEOTIDE SEQUENCE</scope>
    <source>
        <tissue evidence="1">Shoot tissue taken approximately 20 cm above the soil surface</tissue>
    </source>
</reference>
<sequence>MSRSWPPGSAYTQPYEN</sequence>
<protein>
    <submittedName>
        <fullName evidence="1">Uncharacterized protein</fullName>
    </submittedName>
</protein>